<feature type="region of interest" description="Disordered" evidence="1">
    <location>
        <begin position="98"/>
        <end position="124"/>
    </location>
</feature>
<evidence type="ECO:0000313" key="2">
    <source>
        <dbReference type="EMBL" id="KAI9262274.1"/>
    </source>
</evidence>
<accession>A0AAD5K9E5</accession>
<feature type="compositionally biased region" description="Low complexity" evidence="1">
    <location>
        <begin position="47"/>
        <end position="56"/>
    </location>
</feature>
<dbReference type="Proteomes" id="UP001209540">
    <property type="component" value="Unassembled WGS sequence"/>
</dbReference>
<protein>
    <submittedName>
        <fullName evidence="2">Uncharacterized protein</fullName>
    </submittedName>
</protein>
<feature type="region of interest" description="Disordered" evidence="1">
    <location>
        <begin position="158"/>
        <end position="182"/>
    </location>
</feature>
<evidence type="ECO:0000256" key="1">
    <source>
        <dbReference type="SAM" id="MobiDB-lite"/>
    </source>
</evidence>
<name>A0AAD5K9E5_9FUNG</name>
<feature type="compositionally biased region" description="Polar residues" evidence="1">
    <location>
        <begin position="72"/>
        <end position="83"/>
    </location>
</feature>
<sequence>MSSKCIQEPVGFSSDGDEQQHQEYRLQLTSFFSFQSPPHSPPHHEQQQQIIEPPSIKRQHISSDDGDDIQQEEQSNPTTSYNMIPTATATIDQLPSGEANLQIPPETSSVEDTEGGSSSPYGYNYYPPLPNGYDYTVSGDGEEYRYFHTIMIPIDRCNSPSQNPMTTIPGDQNEDIDEEEKTDKMQRKQCEKNKKQTQGCVEAINHNHSYGQRNSPNNSI</sequence>
<dbReference type="EMBL" id="JAIXMP010000014">
    <property type="protein sequence ID" value="KAI9262274.1"/>
    <property type="molecule type" value="Genomic_DNA"/>
</dbReference>
<feature type="compositionally biased region" description="Low complexity" evidence="1">
    <location>
        <begin position="115"/>
        <end position="124"/>
    </location>
</feature>
<organism evidence="2 3">
    <name type="scientific">Phascolomyces articulosus</name>
    <dbReference type="NCBI Taxonomy" id="60185"/>
    <lineage>
        <taxon>Eukaryota</taxon>
        <taxon>Fungi</taxon>
        <taxon>Fungi incertae sedis</taxon>
        <taxon>Mucoromycota</taxon>
        <taxon>Mucoromycotina</taxon>
        <taxon>Mucoromycetes</taxon>
        <taxon>Mucorales</taxon>
        <taxon>Lichtheimiaceae</taxon>
        <taxon>Phascolomyces</taxon>
    </lineage>
</organism>
<dbReference type="AlphaFoldDB" id="A0AAD5K9E5"/>
<feature type="region of interest" description="Disordered" evidence="1">
    <location>
        <begin position="1"/>
        <end position="83"/>
    </location>
</feature>
<feature type="compositionally biased region" description="Polar residues" evidence="1">
    <location>
        <begin position="158"/>
        <end position="170"/>
    </location>
</feature>
<comment type="caution">
    <text evidence="2">The sequence shown here is derived from an EMBL/GenBank/DDBJ whole genome shotgun (WGS) entry which is preliminary data.</text>
</comment>
<keyword evidence="3" id="KW-1185">Reference proteome</keyword>
<reference evidence="2" key="2">
    <citation type="submission" date="2023-02" db="EMBL/GenBank/DDBJ databases">
        <authorList>
            <consortium name="DOE Joint Genome Institute"/>
            <person name="Mondo S.J."/>
            <person name="Chang Y."/>
            <person name="Wang Y."/>
            <person name="Ahrendt S."/>
            <person name="Andreopoulos W."/>
            <person name="Barry K."/>
            <person name="Beard J."/>
            <person name="Benny G.L."/>
            <person name="Blankenship S."/>
            <person name="Bonito G."/>
            <person name="Cuomo C."/>
            <person name="Desiro A."/>
            <person name="Gervers K.A."/>
            <person name="Hundley H."/>
            <person name="Kuo A."/>
            <person name="LaButti K."/>
            <person name="Lang B.F."/>
            <person name="Lipzen A."/>
            <person name="O'Donnell K."/>
            <person name="Pangilinan J."/>
            <person name="Reynolds N."/>
            <person name="Sandor L."/>
            <person name="Smith M.W."/>
            <person name="Tsang A."/>
            <person name="Grigoriev I.V."/>
            <person name="Stajich J.E."/>
            <person name="Spatafora J.W."/>
        </authorList>
    </citation>
    <scope>NUCLEOTIDE SEQUENCE</scope>
    <source>
        <strain evidence="2">RSA 2281</strain>
    </source>
</reference>
<evidence type="ECO:0000313" key="3">
    <source>
        <dbReference type="Proteomes" id="UP001209540"/>
    </source>
</evidence>
<proteinExistence type="predicted"/>
<gene>
    <name evidence="2" type="ORF">BDA99DRAFT_510766</name>
</gene>
<reference evidence="2" key="1">
    <citation type="journal article" date="2022" name="IScience">
        <title>Evolution of zygomycete secretomes and the origins of terrestrial fungal ecologies.</title>
        <authorList>
            <person name="Chang Y."/>
            <person name="Wang Y."/>
            <person name="Mondo S."/>
            <person name="Ahrendt S."/>
            <person name="Andreopoulos W."/>
            <person name="Barry K."/>
            <person name="Beard J."/>
            <person name="Benny G.L."/>
            <person name="Blankenship S."/>
            <person name="Bonito G."/>
            <person name="Cuomo C."/>
            <person name="Desiro A."/>
            <person name="Gervers K.A."/>
            <person name="Hundley H."/>
            <person name="Kuo A."/>
            <person name="LaButti K."/>
            <person name="Lang B.F."/>
            <person name="Lipzen A."/>
            <person name="O'Donnell K."/>
            <person name="Pangilinan J."/>
            <person name="Reynolds N."/>
            <person name="Sandor L."/>
            <person name="Smith M.E."/>
            <person name="Tsang A."/>
            <person name="Grigoriev I.V."/>
            <person name="Stajich J.E."/>
            <person name="Spatafora J.W."/>
        </authorList>
    </citation>
    <scope>NUCLEOTIDE SEQUENCE</scope>
    <source>
        <strain evidence="2">RSA 2281</strain>
    </source>
</reference>